<accession>A0A2U1MCB0</accession>
<dbReference type="EMBL" id="PKPP01005767">
    <property type="protein sequence ID" value="PWA58903.1"/>
    <property type="molecule type" value="Genomic_DNA"/>
</dbReference>
<evidence type="ECO:0000256" key="1">
    <source>
        <dbReference type="SAM" id="MobiDB-lite"/>
    </source>
</evidence>
<comment type="caution">
    <text evidence="2">The sequence shown here is derived from an EMBL/GenBank/DDBJ whole genome shotgun (WGS) entry which is preliminary data.</text>
</comment>
<feature type="compositionally biased region" description="Polar residues" evidence="1">
    <location>
        <begin position="61"/>
        <end position="77"/>
    </location>
</feature>
<evidence type="ECO:0000313" key="2">
    <source>
        <dbReference type="EMBL" id="PWA58903.1"/>
    </source>
</evidence>
<feature type="region of interest" description="Disordered" evidence="1">
    <location>
        <begin position="30"/>
        <end position="77"/>
    </location>
</feature>
<sequence>MGNCCGGSLSEYDDNASGNVPTIELDNNALELDNNGSSSSGVPSINVVERKGKVETRFGPTPNSRISDSTAIDKTQS</sequence>
<evidence type="ECO:0000313" key="3">
    <source>
        <dbReference type="Proteomes" id="UP000245207"/>
    </source>
</evidence>
<reference evidence="2 3" key="1">
    <citation type="journal article" date="2018" name="Mol. Plant">
        <title>The genome of Artemisia annua provides insight into the evolution of Asteraceae family and artemisinin biosynthesis.</title>
        <authorList>
            <person name="Shen Q."/>
            <person name="Zhang L."/>
            <person name="Liao Z."/>
            <person name="Wang S."/>
            <person name="Yan T."/>
            <person name="Shi P."/>
            <person name="Liu M."/>
            <person name="Fu X."/>
            <person name="Pan Q."/>
            <person name="Wang Y."/>
            <person name="Lv Z."/>
            <person name="Lu X."/>
            <person name="Zhang F."/>
            <person name="Jiang W."/>
            <person name="Ma Y."/>
            <person name="Chen M."/>
            <person name="Hao X."/>
            <person name="Li L."/>
            <person name="Tang Y."/>
            <person name="Lv G."/>
            <person name="Zhou Y."/>
            <person name="Sun X."/>
            <person name="Brodelius P.E."/>
            <person name="Rose J.K.C."/>
            <person name="Tang K."/>
        </authorList>
    </citation>
    <scope>NUCLEOTIDE SEQUENCE [LARGE SCALE GENOMIC DNA]</scope>
    <source>
        <strain evidence="3">cv. Huhao1</strain>
        <tissue evidence="2">Leaf</tissue>
    </source>
</reference>
<feature type="region of interest" description="Disordered" evidence="1">
    <location>
        <begin position="1"/>
        <end position="20"/>
    </location>
</feature>
<protein>
    <submittedName>
        <fullName evidence="2">Uncharacterized protein</fullName>
    </submittedName>
</protein>
<dbReference type="Proteomes" id="UP000245207">
    <property type="component" value="Unassembled WGS sequence"/>
</dbReference>
<keyword evidence="3" id="KW-1185">Reference proteome</keyword>
<name>A0A2U1MCB0_ARTAN</name>
<gene>
    <name evidence="2" type="ORF">CTI12_AA399210</name>
</gene>
<organism evidence="2 3">
    <name type="scientific">Artemisia annua</name>
    <name type="common">Sweet wormwood</name>
    <dbReference type="NCBI Taxonomy" id="35608"/>
    <lineage>
        <taxon>Eukaryota</taxon>
        <taxon>Viridiplantae</taxon>
        <taxon>Streptophyta</taxon>
        <taxon>Embryophyta</taxon>
        <taxon>Tracheophyta</taxon>
        <taxon>Spermatophyta</taxon>
        <taxon>Magnoliopsida</taxon>
        <taxon>eudicotyledons</taxon>
        <taxon>Gunneridae</taxon>
        <taxon>Pentapetalae</taxon>
        <taxon>asterids</taxon>
        <taxon>campanulids</taxon>
        <taxon>Asterales</taxon>
        <taxon>Asteraceae</taxon>
        <taxon>Asteroideae</taxon>
        <taxon>Anthemideae</taxon>
        <taxon>Artemisiinae</taxon>
        <taxon>Artemisia</taxon>
    </lineage>
</organism>
<proteinExistence type="predicted"/>
<dbReference type="AlphaFoldDB" id="A0A2U1MCB0"/>